<gene>
    <name evidence="1" type="ORF">GCM10020260_26280</name>
</gene>
<sequence length="221" mass="23740">MNSDMHDVKAQYRRKALNNLKTPGAVRPMEYRVDAVRSGTDVLAQEALSPRAVVADPTLMLSGGAYAGGATTAMDPFHPTTAAMTRLRFAAATHDEGIMEKAMDEASDALVTHGPPDQIERVSAVGTRAEEFSAMDVVAAMPDWSTTGTWMGRAEDALVMCGVLAAVPHDHPARSAIEEYTRVLANPGVEAPLLQPYEDKVHSALMNWAKVHEANGWGINS</sequence>
<dbReference type="Proteomes" id="UP001501736">
    <property type="component" value="Unassembled WGS sequence"/>
</dbReference>
<keyword evidence="2" id="KW-1185">Reference proteome</keyword>
<reference evidence="2" key="1">
    <citation type="journal article" date="2019" name="Int. J. Syst. Evol. Microbiol.">
        <title>The Global Catalogue of Microorganisms (GCM) 10K type strain sequencing project: providing services to taxonomists for standard genome sequencing and annotation.</title>
        <authorList>
            <consortium name="The Broad Institute Genomics Platform"/>
            <consortium name="The Broad Institute Genome Sequencing Center for Infectious Disease"/>
            <person name="Wu L."/>
            <person name="Ma J."/>
        </authorList>
    </citation>
    <scope>NUCLEOTIDE SEQUENCE [LARGE SCALE GENOMIC DNA]</scope>
    <source>
        <strain evidence="2">JCM 11483</strain>
    </source>
</reference>
<dbReference type="EMBL" id="BAAAYG010000015">
    <property type="protein sequence ID" value="GAA3288199.1"/>
    <property type="molecule type" value="Genomic_DNA"/>
</dbReference>
<evidence type="ECO:0000313" key="2">
    <source>
        <dbReference type="Proteomes" id="UP001501736"/>
    </source>
</evidence>
<proteinExistence type="predicted"/>
<evidence type="ECO:0000313" key="1">
    <source>
        <dbReference type="EMBL" id="GAA3288199.1"/>
    </source>
</evidence>
<organism evidence="1 2">
    <name type="scientific">Nesterenkonia halobia</name>
    <dbReference type="NCBI Taxonomy" id="37922"/>
    <lineage>
        <taxon>Bacteria</taxon>
        <taxon>Bacillati</taxon>
        <taxon>Actinomycetota</taxon>
        <taxon>Actinomycetes</taxon>
        <taxon>Micrococcales</taxon>
        <taxon>Micrococcaceae</taxon>
        <taxon>Nesterenkonia</taxon>
    </lineage>
</organism>
<name>A0ABP6RK44_9MICC</name>
<protein>
    <submittedName>
        <fullName evidence="1">Uncharacterized protein</fullName>
    </submittedName>
</protein>
<dbReference type="RefSeq" id="WP_344722160.1">
    <property type="nucleotide sequence ID" value="NZ_BAAAYG010000015.1"/>
</dbReference>
<comment type="caution">
    <text evidence="1">The sequence shown here is derived from an EMBL/GenBank/DDBJ whole genome shotgun (WGS) entry which is preliminary data.</text>
</comment>
<accession>A0ABP6RK44</accession>